<proteinExistence type="predicted"/>
<dbReference type="Gene3D" id="3.40.30.10">
    <property type="entry name" value="Glutaredoxin"/>
    <property type="match status" value="1"/>
</dbReference>
<evidence type="ECO:0000313" key="3">
    <source>
        <dbReference type="Proteomes" id="UP000254051"/>
    </source>
</evidence>
<dbReference type="PANTHER" id="PTHR42899:SF1">
    <property type="entry name" value="SPERMATOGENESIS-ASSOCIATED PROTEIN 20"/>
    <property type="match status" value="1"/>
</dbReference>
<dbReference type="EMBL" id="UHJJ01000002">
    <property type="protein sequence ID" value="SUQ12870.1"/>
    <property type="molecule type" value="Genomic_DNA"/>
</dbReference>
<dbReference type="AlphaFoldDB" id="A0A316A3J5"/>
<protein>
    <recommendedName>
        <fullName evidence="1">Spermatogenesis-associated protein 20-like TRX domain-containing protein</fullName>
    </recommendedName>
</protein>
<dbReference type="Proteomes" id="UP000254051">
    <property type="component" value="Unassembled WGS sequence"/>
</dbReference>
<dbReference type="CDD" id="cd02955">
    <property type="entry name" value="SSP411"/>
    <property type="match status" value="1"/>
</dbReference>
<gene>
    <name evidence="2" type="ORF">SAMN05216529_10285</name>
</gene>
<accession>A0A316A3J5</accession>
<dbReference type="RefSeq" id="WP_109708899.1">
    <property type="nucleotide sequence ID" value="NZ_QGDS01000002.1"/>
</dbReference>
<feature type="domain" description="Spermatogenesis-associated protein 20-like TRX" evidence="1">
    <location>
        <begin position="9"/>
        <end position="169"/>
    </location>
</feature>
<keyword evidence="3" id="KW-1185">Reference proteome</keyword>
<sequence>MTDSNSVPNHLVNEKSPYLLQHMHNPVDWYPWGPEAFAKAMEKDKPVFLSIGYSTCHWCHVMAHESFEDSDVADLLNSNYICIKVDREERPDIDAVYMAACQMFTGSGGWPLTIIMTPEQKPFWAGTYLSKVTAYGRMGLMELLTTVTQLWGGNRDALLSKGEQVTSLLKKHQETHRKTVEPEKKLLTKAAGQFKDMYDTQWGGFGGAPKFPTPHNLLFLLRYSLLEKDTSALQMVKHTLTQMFRGGIFDHLGGGFSRYSTDEKWLVPHFEKMLYDNALLTLAYLEAYHITSDTFFQMTAERTLDYVLRELCDENGGFYCGQDADSDGVEGKYYVFTKQEVYDVLGEQDGTIFCDWFGVTEHGNFEGKNILNLSDNSRYAETEPNIKGFSHKLYAYRQNRTLLHKDDKVLTSWNALMIAALAKAGWMLDKPVYIQSAKKAQRFLQENLMGKNGELKLRWREGETAHAGQLDDYAFYAFALLELYKSTYEIEYLQQAINTSERMLSYFWDQEQGGFFLYSRDSEQLISRPKETYDGAIPSGNSVAAVVLEHLSKLTGDTKWQQISYRQLCFLAGAVQDYPAGHSMALLAVSQAVYPSLELVCSTAEKNIPEELLDYLTKNPLPNLTVLIKTHENQAELEKTVPFTASYPVPENGTVYYLCQGGTCSAPIYNISLLFDQLHL</sequence>
<name>A0A316A3J5_9FIRM</name>
<organism evidence="2 3">
    <name type="scientific">Faecalicatena contorta</name>
    <dbReference type="NCBI Taxonomy" id="39482"/>
    <lineage>
        <taxon>Bacteria</taxon>
        <taxon>Bacillati</taxon>
        <taxon>Bacillota</taxon>
        <taxon>Clostridia</taxon>
        <taxon>Lachnospirales</taxon>
        <taxon>Lachnospiraceae</taxon>
        <taxon>Faecalicatena</taxon>
    </lineage>
</organism>
<dbReference type="Pfam" id="PF03190">
    <property type="entry name" value="Thioredox_DsbH"/>
    <property type="match status" value="1"/>
</dbReference>
<evidence type="ECO:0000259" key="1">
    <source>
        <dbReference type="Pfam" id="PF03190"/>
    </source>
</evidence>
<evidence type="ECO:0000313" key="2">
    <source>
        <dbReference type="EMBL" id="SUQ12870.1"/>
    </source>
</evidence>
<dbReference type="InterPro" id="IPR004879">
    <property type="entry name" value="Ssp411-like_TRX"/>
</dbReference>
<dbReference type="GO" id="GO:0005975">
    <property type="term" value="P:carbohydrate metabolic process"/>
    <property type="evidence" value="ECO:0007669"/>
    <property type="project" value="InterPro"/>
</dbReference>
<dbReference type="InterPro" id="IPR036249">
    <property type="entry name" value="Thioredoxin-like_sf"/>
</dbReference>
<dbReference type="Gene3D" id="1.50.10.20">
    <property type="match status" value="1"/>
</dbReference>
<dbReference type="PIRSF" id="PIRSF006402">
    <property type="entry name" value="UCP006402_thioredoxin"/>
    <property type="match status" value="1"/>
</dbReference>
<dbReference type="PANTHER" id="PTHR42899">
    <property type="entry name" value="SPERMATOGENESIS-ASSOCIATED PROTEIN 20"/>
    <property type="match status" value="1"/>
</dbReference>
<dbReference type="InterPro" id="IPR008928">
    <property type="entry name" value="6-hairpin_glycosidase_sf"/>
</dbReference>
<dbReference type="InterPro" id="IPR012341">
    <property type="entry name" value="6hp_glycosidase-like_sf"/>
</dbReference>
<dbReference type="SUPFAM" id="SSF48208">
    <property type="entry name" value="Six-hairpin glycosidases"/>
    <property type="match status" value="1"/>
</dbReference>
<dbReference type="OrthoDB" id="9762614at2"/>
<dbReference type="InterPro" id="IPR024705">
    <property type="entry name" value="Ssp411"/>
</dbReference>
<dbReference type="SUPFAM" id="SSF52833">
    <property type="entry name" value="Thioredoxin-like"/>
    <property type="match status" value="1"/>
</dbReference>
<dbReference type="Gene3D" id="1.50.10.10">
    <property type="match status" value="1"/>
</dbReference>
<reference evidence="3" key="1">
    <citation type="submission" date="2017-07" db="EMBL/GenBank/DDBJ databases">
        <authorList>
            <person name="Varghese N."/>
            <person name="Submissions S."/>
        </authorList>
    </citation>
    <scope>NUCLEOTIDE SEQUENCE [LARGE SCALE GENOMIC DNA]</scope>
    <source>
        <strain evidence="3">NLAE-zl-C134</strain>
    </source>
</reference>